<evidence type="ECO:0000313" key="4">
    <source>
        <dbReference type="Proteomes" id="UP000214720"/>
    </source>
</evidence>
<reference evidence="4" key="1">
    <citation type="submission" date="2017-01" db="EMBL/GenBank/DDBJ databases">
        <title>Genome Analysis of Deinococcus marmoris KOPRI26562.</title>
        <authorList>
            <person name="Kim J.H."/>
            <person name="Oh H.-M."/>
        </authorList>
    </citation>
    <scope>NUCLEOTIDE SEQUENCE [LARGE SCALE GENOMIC DNA]</scope>
    <source>
        <strain evidence="4">PAMC 26633</strain>
    </source>
</reference>
<name>A0A242M530_CABSO</name>
<evidence type="ECO:0000313" key="3">
    <source>
        <dbReference type="Proteomes" id="UP000194546"/>
    </source>
</evidence>
<dbReference type="AlphaFoldDB" id="A0A242M530"/>
<evidence type="ECO:0000313" key="1">
    <source>
        <dbReference type="EMBL" id="OTP66204.1"/>
    </source>
</evidence>
<dbReference type="Proteomes" id="UP000214720">
    <property type="component" value="Unassembled WGS sequence"/>
</dbReference>
<dbReference type="EMBL" id="MTHB01000044">
    <property type="protein sequence ID" value="OXC79291.1"/>
    <property type="molecule type" value="Genomic_DNA"/>
</dbReference>
<organism evidence="1 3">
    <name type="scientific">Caballeronia sordidicola</name>
    <name type="common">Burkholderia sordidicola</name>
    <dbReference type="NCBI Taxonomy" id="196367"/>
    <lineage>
        <taxon>Bacteria</taxon>
        <taxon>Pseudomonadati</taxon>
        <taxon>Pseudomonadota</taxon>
        <taxon>Betaproteobacteria</taxon>
        <taxon>Burkholderiales</taxon>
        <taxon>Burkholderiaceae</taxon>
        <taxon>Caballeronia</taxon>
    </lineage>
</organism>
<dbReference type="Proteomes" id="UP000194546">
    <property type="component" value="Unassembled WGS sequence"/>
</dbReference>
<reference evidence="1 3" key="3">
    <citation type="submission" date="2017-03" db="EMBL/GenBank/DDBJ databases">
        <title>Genome analysis of strain PAMC 26510.</title>
        <authorList>
            <person name="Oh H.-M."/>
            <person name="Yang J.-A."/>
        </authorList>
    </citation>
    <scope>NUCLEOTIDE SEQUENCE [LARGE SCALE GENOMIC DNA]</scope>
    <source>
        <strain evidence="1 3">PAMC 26510</strain>
    </source>
</reference>
<gene>
    <name evidence="2" type="ORF">BSU04_07535</name>
    <name evidence="1" type="ORF">PAMC26510_35890</name>
</gene>
<sequence length="41" mass="4660">MLKNAWHLESLLRNSTLIDAQVTLHLSWANDYNRPSPPEGA</sequence>
<evidence type="ECO:0000313" key="2">
    <source>
        <dbReference type="EMBL" id="OXC79291.1"/>
    </source>
</evidence>
<protein>
    <submittedName>
        <fullName evidence="1">Uncharacterized protein</fullName>
    </submittedName>
</protein>
<accession>A0A242M530</accession>
<proteinExistence type="predicted"/>
<comment type="caution">
    <text evidence="1">The sequence shown here is derived from an EMBL/GenBank/DDBJ whole genome shotgun (WGS) entry which is preliminary data.</text>
</comment>
<dbReference type="EMBL" id="NBTY01000203">
    <property type="protein sequence ID" value="OTP66204.1"/>
    <property type="molecule type" value="Genomic_DNA"/>
</dbReference>
<reference evidence="2" key="2">
    <citation type="submission" date="2017-01" db="EMBL/GenBank/DDBJ databases">
        <authorList>
            <person name="Mah S.A."/>
            <person name="Swanson W.J."/>
            <person name="Moy G.W."/>
            <person name="Vacquier V.D."/>
        </authorList>
    </citation>
    <scope>NUCLEOTIDE SEQUENCE</scope>
    <source>
        <strain evidence="2">PAMC 26633</strain>
    </source>
</reference>